<name>A0A2U8HAP0_9RHOB</name>
<dbReference type="EMBL" id="CP022189">
    <property type="protein sequence ID" value="AWI83047.1"/>
    <property type="molecule type" value="Genomic_DNA"/>
</dbReference>
<dbReference type="Proteomes" id="UP000244915">
    <property type="component" value="Chromosome 1"/>
</dbReference>
<dbReference type="OrthoDB" id="7353918at2"/>
<dbReference type="RefSeq" id="WP_108964934.1">
    <property type="nucleotide sequence ID" value="NZ_CP022189.1"/>
</dbReference>
<proteinExistence type="predicted"/>
<gene>
    <name evidence="1" type="ORF">CEW88_04840</name>
</gene>
<dbReference type="Pfam" id="PF06252">
    <property type="entry name" value="GemA"/>
    <property type="match status" value="1"/>
</dbReference>
<dbReference type="AlphaFoldDB" id="A0A2U8HAP0"/>
<accession>A0A2U8HAP0</accession>
<organism evidence="1 2">
    <name type="scientific">Alloyangia pacifica</name>
    <dbReference type="NCBI Taxonomy" id="311180"/>
    <lineage>
        <taxon>Bacteria</taxon>
        <taxon>Pseudomonadati</taxon>
        <taxon>Pseudomonadota</taxon>
        <taxon>Alphaproteobacteria</taxon>
        <taxon>Rhodobacterales</taxon>
        <taxon>Roseobacteraceae</taxon>
        <taxon>Alloyangia</taxon>
    </lineage>
</organism>
<protein>
    <submittedName>
        <fullName evidence="1">GemA protein</fullName>
    </submittedName>
</protein>
<sequence>MTRSLQRMIHVGCRELGLDSEARRGLQLAVTGKASLSQMNEAELKLVVNRLKQDGFKPEQRKAGKRKPAPRADLRLIHVIWRKLGEAGELERPDRAGLNAFIRVRFEKSWGMVPADVDMLREWQQIDDVLQALMSWGKRASIDFDWSGLRK</sequence>
<dbReference type="KEGG" id="ypac:CEW88_04840"/>
<reference evidence="1 2" key="1">
    <citation type="submission" date="2017-06" db="EMBL/GenBank/DDBJ databases">
        <title>Yangia sp. YSBP01 complete genome sequence.</title>
        <authorList>
            <person name="Woo J.-H."/>
            <person name="Kim H.-S."/>
        </authorList>
    </citation>
    <scope>NUCLEOTIDE SEQUENCE [LARGE SCALE GENOMIC DNA]</scope>
    <source>
        <strain evidence="1 2">YSBP01</strain>
    </source>
</reference>
<evidence type="ECO:0000313" key="2">
    <source>
        <dbReference type="Proteomes" id="UP000244915"/>
    </source>
</evidence>
<evidence type="ECO:0000313" key="1">
    <source>
        <dbReference type="EMBL" id="AWI83047.1"/>
    </source>
</evidence>
<dbReference type="InterPro" id="IPR009363">
    <property type="entry name" value="Phage_Mu_Gp16"/>
</dbReference>